<name>A0A168QIN6_ENTCL</name>
<sequence length="67" mass="7287">MRKGCFGSLIAASETGRACLACPDRPECHQSAKEVAISMYGKFVGFPNDKIKKTRKVKTHEGSDGQN</sequence>
<gene>
    <name evidence="1" type="ORF">pCY-CTX_120</name>
</gene>
<proteinExistence type="predicted"/>
<reference evidence="1" key="1">
    <citation type="submission" date="2016-04" db="EMBL/GenBank/DDBJ databases">
        <title>Emergence of a novel ESBL-carrying plasmid from China.</title>
        <authorList>
            <person name="Chen D.-Q."/>
        </authorList>
    </citation>
    <scope>NUCLEOTIDE SEQUENCE</scope>
    <source>
        <strain evidence="1">CY01</strain>
        <plasmid evidence="1">pCY-CTX</plasmid>
    </source>
</reference>
<protein>
    <submittedName>
        <fullName evidence="1">Uncharacterized protein</fullName>
    </submittedName>
</protein>
<geneLocation type="plasmid" evidence="1">
    <name>pCY-CTX</name>
</geneLocation>
<dbReference type="EMBL" id="KX015668">
    <property type="protein sequence ID" value="ANC59904.1"/>
    <property type="molecule type" value="Genomic_DNA"/>
</dbReference>
<evidence type="ECO:0000313" key="1">
    <source>
        <dbReference type="EMBL" id="ANC59904.1"/>
    </source>
</evidence>
<keyword evidence="1" id="KW-0614">Plasmid</keyword>
<dbReference type="AlphaFoldDB" id="A0A168QIN6"/>
<accession>A0A168QIN6</accession>
<organism evidence="1">
    <name type="scientific">Enterobacter cloacae</name>
    <dbReference type="NCBI Taxonomy" id="550"/>
    <lineage>
        <taxon>Bacteria</taxon>
        <taxon>Pseudomonadati</taxon>
        <taxon>Pseudomonadota</taxon>
        <taxon>Gammaproteobacteria</taxon>
        <taxon>Enterobacterales</taxon>
        <taxon>Enterobacteriaceae</taxon>
        <taxon>Enterobacter</taxon>
        <taxon>Enterobacter cloacae complex</taxon>
    </lineage>
</organism>